<evidence type="ECO:0000313" key="1">
    <source>
        <dbReference type="EMBL" id="KAI9162435.1"/>
    </source>
</evidence>
<reference evidence="1" key="2">
    <citation type="submission" date="2023-02" db="EMBL/GenBank/DDBJ databases">
        <authorList>
            <person name="Swenson N.G."/>
            <person name="Wegrzyn J.L."/>
            <person name="Mcevoy S.L."/>
        </authorList>
    </citation>
    <scope>NUCLEOTIDE SEQUENCE</scope>
    <source>
        <strain evidence="1">91603</strain>
        <tissue evidence="1">Leaf</tissue>
    </source>
</reference>
<dbReference type="EMBL" id="JAJSOW010000106">
    <property type="protein sequence ID" value="KAI9162435.1"/>
    <property type="molecule type" value="Genomic_DNA"/>
</dbReference>
<dbReference type="Proteomes" id="UP001064489">
    <property type="component" value="Chromosome 2"/>
</dbReference>
<evidence type="ECO:0000313" key="2">
    <source>
        <dbReference type="Proteomes" id="UP001064489"/>
    </source>
</evidence>
<protein>
    <submittedName>
        <fullName evidence="1">Uncharacterized protein</fullName>
    </submittedName>
</protein>
<proteinExistence type="predicted"/>
<comment type="caution">
    <text evidence="1">The sequence shown here is derived from an EMBL/GenBank/DDBJ whole genome shotgun (WGS) entry which is preliminary data.</text>
</comment>
<organism evidence="1 2">
    <name type="scientific">Acer negundo</name>
    <name type="common">Box elder</name>
    <dbReference type="NCBI Taxonomy" id="4023"/>
    <lineage>
        <taxon>Eukaryota</taxon>
        <taxon>Viridiplantae</taxon>
        <taxon>Streptophyta</taxon>
        <taxon>Embryophyta</taxon>
        <taxon>Tracheophyta</taxon>
        <taxon>Spermatophyta</taxon>
        <taxon>Magnoliopsida</taxon>
        <taxon>eudicotyledons</taxon>
        <taxon>Gunneridae</taxon>
        <taxon>Pentapetalae</taxon>
        <taxon>rosids</taxon>
        <taxon>malvids</taxon>
        <taxon>Sapindales</taxon>
        <taxon>Sapindaceae</taxon>
        <taxon>Hippocastanoideae</taxon>
        <taxon>Acereae</taxon>
        <taxon>Acer</taxon>
    </lineage>
</organism>
<name>A0AAD5IGQ8_ACENE</name>
<accession>A0AAD5IGQ8</accession>
<sequence>MFGEEVDGSSRVGEDEDVMSLANFHNNCEEKIEGDTQLKKMVKALSMLNLGLKVYMKEAFLLDSVGYLSVDCLDLAWWTCVLFGLDDFNTFDLLWRSAPLHGGACSVSRLHGGAVLCFDSDTDRRLSDTDEHLHKAINFSLIDIATLT</sequence>
<gene>
    <name evidence="1" type="ORF">LWI28_027282</name>
</gene>
<keyword evidence="2" id="KW-1185">Reference proteome</keyword>
<reference evidence="1" key="1">
    <citation type="journal article" date="2022" name="Plant J.">
        <title>Strategies of tolerance reflected in two North American maple genomes.</title>
        <authorList>
            <person name="McEvoy S.L."/>
            <person name="Sezen U.U."/>
            <person name="Trouern-Trend A."/>
            <person name="McMahon S.M."/>
            <person name="Schaberg P.G."/>
            <person name="Yang J."/>
            <person name="Wegrzyn J.L."/>
            <person name="Swenson N.G."/>
        </authorList>
    </citation>
    <scope>NUCLEOTIDE SEQUENCE</scope>
    <source>
        <strain evidence="1">91603</strain>
    </source>
</reference>
<dbReference type="AlphaFoldDB" id="A0AAD5IGQ8"/>